<dbReference type="OrthoDB" id="4272751at2"/>
<feature type="transmembrane region" description="Helical" evidence="1">
    <location>
        <begin position="88"/>
        <end position="109"/>
    </location>
</feature>
<reference evidence="2 3" key="2">
    <citation type="journal article" date="2015" name="Stand. Genomic Sci.">
        <title>Draft genome sequence of marine-derived Streptomyces sp. TP-A0598, a producer of anti-MRSA antibiotic lydicamycins.</title>
        <authorList>
            <person name="Komaki H."/>
            <person name="Ichikawa N."/>
            <person name="Hosoyama A."/>
            <person name="Fujita N."/>
            <person name="Igarashi Y."/>
        </authorList>
    </citation>
    <scope>NUCLEOTIDE SEQUENCE [LARGE SCALE GENOMIC DNA]</scope>
    <source>
        <strain evidence="2 3">NBRC 110027</strain>
    </source>
</reference>
<dbReference type="EMBL" id="BBNO01000006">
    <property type="protein sequence ID" value="GAO10166.1"/>
    <property type="molecule type" value="Genomic_DNA"/>
</dbReference>
<dbReference type="AlphaFoldDB" id="A0A0P4RAZ9"/>
<sequence>MEPPSGTPLTVVMVCLTVATGMLDAVSFLALGQVFTATQTGNLLFLGFGIAGQGGLPVVATAISLGAFVLGAVLGARMESMLAERASQWFPVALAVEAALLIAAAAAAWESGAVPGLPQGRRDVVIGLMAVAMGMRNVTAMRAAPPDLTTTVETRAMTALVSASPLGRDARLGYGGHSAGRRLLSVVSMFAGGLLGAGLLGLGTRPTLVLLLVAVFVAATAFLVPGLARRRRNSEE</sequence>
<accession>A0A0P4RAZ9</accession>
<proteinExistence type="predicted"/>
<comment type="caution">
    <text evidence="2">The sequence shown here is derived from an EMBL/GenBank/DDBJ whole genome shotgun (WGS) entry which is preliminary data.</text>
</comment>
<dbReference type="Proteomes" id="UP000048965">
    <property type="component" value="Unassembled WGS sequence"/>
</dbReference>
<evidence type="ECO:0008006" key="4">
    <source>
        <dbReference type="Google" id="ProtNLM"/>
    </source>
</evidence>
<dbReference type="Pfam" id="PF06912">
    <property type="entry name" value="DUF1275"/>
    <property type="match status" value="1"/>
</dbReference>
<feature type="transmembrane region" description="Helical" evidence="1">
    <location>
        <begin position="43"/>
        <end position="76"/>
    </location>
</feature>
<evidence type="ECO:0000313" key="3">
    <source>
        <dbReference type="Proteomes" id="UP000048965"/>
    </source>
</evidence>
<evidence type="ECO:0000313" key="2">
    <source>
        <dbReference type="EMBL" id="GAO10166.1"/>
    </source>
</evidence>
<feature type="transmembrane region" description="Helical" evidence="1">
    <location>
        <begin position="208"/>
        <end position="228"/>
    </location>
</feature>
<keyword evidence="1" id="KW-0472">Membrane</keyword>
<dbReference type="PANTHER" id="PTHR37314:SF4">
    <property type="entry name" value="UPF0700 TRANSMEMBRANE PROTEIN YOAK"/>
    <property type="match status" value="1"/>
</dbReference>
<evidence type="ECO:0000256" key="1">
    <source>
        <dbReference type="SAM" id="Phobius"/>
    </source>
</evidence>
<gene>
    <name evidence="2" type="ORF">TPA0598_06_03310</name>
</gene>
<feature type="transmembrane region" description="Helical" evidence="1">
    <location>
        <begin position="183"/>
        <end position="202"/>
    </location>
</feature>
<dbReference type="InterPro" id="IPR010699">
    <property type="entry name" value="DUF1275"/>
</dbReference>
<feature type="transmembrane region" description="Helical" evidence="1">
    <location>
        <begin position="6"/>
        <end position="31"/>
    </location>
</feature>
<dbReference type="PANTHER" id="PTHR37314">
    <property type="entry name" value="SLR0142 PROTEIN"/>
    <property type="match status" value="1"/>
</dbReference>
<protein>
    <recommendedName>
        <fullName evidence="4">DUF1275 domain-containing protein</fullName>
    </recommendedName>
</protein>
<keyword evidence="1" id="KW-1133">Transmembrane helix</keyword>
<dbReference type="RefSeq" id="WP_042157344.1">
    <property type="nucleotide sequence ID" value="NZ_BBNO01000006.1"/>
</dbReference>
<name>A0A0P4RAZ9_9ACTN</name>
<keyword evidence="1" id="KW-0812">Transmembrane</keyword>
<keyword evidence="3" id="KW-1185">Reference proteome</keyword>
<organism evidence="2 3">
    <name type="scientific">Streptomyces lydicamycinicus</name>
    <dbReference type="NCBI Taxonomy" id="1546107"/>
    <lineage>
        <taxon>Bacteria</taxon>
        <taxon>Bacillati</taxon>
        <taxon>Actinomycetota</taxon>
        <taxon>Actinomycetes</taxon>
        <taxon>Kitasatosporales</taxon>
        <taxon>Streptomycetaceae</taxon>
        <taxon>Streptomyces</taxon>
    </lineage>
</organism>
<reference evidence="3" key="1">
    <citation type="submission" date="2014-09" db="EMBL/GenBank/DDBJ databases">
        <title>Whole genome shotgun sequence of Streptomyces sp. NBRC 110027.</title>
        <authorList>
            <person name="Komaki H."/>
            <person name="Ichikawa N."/>
            <person name="Katano-Makiyama Y."/>
            <person name="Hosoyama A."/>
            <person name="Hashimoto M."/>
            <person name="Uohara A."/>
            <person name="Kitahashi Y."/>
            <person name="Ohji S."/>
            <person name="Kimura A."/>
            <person name="Yamazoe A."/>
            <person name="Igarashi Y."/>
            <person name="Fujita N."/>
        </authorList>
    </citation>
    <scope>NUCLEOTIDE SEQUENCE [LARGE SCALE GENOMIC DNA]</scope>
    <source>
        <strain evidence="3">NBRC 110027</strain>
    </source>
</reference>